<dbReference type="GO" id="GO:0003723">
    <property type="term" value="F:RNA binding"/>
    <property type="evidence" value="ECO:0007669"/>
    <property type="project" value="UniProtKB-UniRule"/>
</dbReference>
<dbReference type="Pfam" id="PF00076">
    <property type="entry name" value="RRM_1"/>
    <property type="match status" value="1"/>
</dbReference>
<evidence type="ECO:0000256" key="8">
    <source>
        <dbReference type="ARBA" id="ARBA00023242"/>
    </source>
</evidence>
<feature type="compositionally biased region" description="Basic and acidic residues" evidence="11">
    <location>
        <begin position="1022"/>
        <end position="1036"/>
    </location>
</feature>
<feature type="region of interest" description="Disordered" evidence="11">
    <location>
        <begin position="1016"/>
        <end position="1044"/>
    </location>
</feature>
<comment type="subcellular location">
    <subcellularLocation>
        <location evidence="1">Nucleus</location>
    </subcellularLocation>
</comment>
<organism evidence="13 14">
    <name type="scientific">Ditylenchus destructor</name>
    <dbReference type="NCBI Taxonomy" id="166010"/>
    <lineage>
        <taxon>Eukaryota</taxon>
        <taxon>Metazoa</taxon>
        <taxon>Ecdysozoa</taxon>
        <taxon>Nematoda</taxon>
        <taxon>Chromadorea</taxon>
        <taxon>Rhabditida</taxon>
        <taxon>Tylenchina</taxon>
        <taxon>Tylenchomorpha</taxon>
        <taxon>Sphaerularioidea</taxon>
        <taxon>Anguinidae</taxon>
        <taxon>Anguininae</taxon>
        <taxon>Ditylenchus</taxon>
    </lineage>
</organism>
<keyword evidence="5" id="KW-0747">Spliceosome</keyword>
<dbReference type="SMART" id="SM00386">
    <property type="entry name" value="HAT"/>
    <property type="match status" value="6"/>
</dbReference>
<dbReference type="Gene3D" id="4.10.280.110">
    <property type="entry name" value="Pre-mRNA processing factor 4 domain"/>
    <property type="match status" value="1"/>
</dbReference>
<evidence type="ECO:0000256" key="2">
    <source>
        <dbReference type="ARBA" id="ARBA00008137"/>
    </source>
</evidence>
<reference evidence="13" key="1">
    <citation type="submission" date="2022-01" db="EMBL/GenBank/DDBJ databases">
        <title>Genome Sequence Resource for Two Populations of Ditylenchus destructor, the Migratory Endoparasitic Phytonematode.</title>
        <authorList>
            <person name="Zhang H."/>
            <person name="Lin R."/>
            <person name="Xie B."/>
        </authorList>
    </citation>
    <scope>NUCLEOTIDE SEQUENCE</scope>
    <source>
        <strain evidence="13">BazhouSP</strain>
    </source>
</reference>
<dbReference type="InterPro" id="IPR000504">
    <property type="entry name" value="RRM_dom"/>
</dbReference>
<evidence type="ECO:0000313" key="13">
    <source>
        <dbReference type="EMBL" id="KAI1715542.1"/>
    </source>
</evidence>
<dbReference type="InterPro" id="IPR008847">
    <property type="entry name" value="Suf"/>
</dbReference>
<dbReference type="Gene3D" id="3.30.70.330">
    <property type="match status" value="1"/>
</dbReference>
<keyword evidence="14" id="KW-1185">Reference proteome</keyword>
<dbReference type="GO" id="GO:0046540">
    <property type="term" value="C:U4/U6 x U5 tri-snRNP complex"/>
    <property type="evidence" value="ECO:0007669"/>
    <property type="project" value="TreeGrafter"/>
</dbReference>
<dbReference type="Proteomes" id="UP001201812">
    <property type="component" value="Unassembled WGS sequence"/>
</dbReference>
<dbReference type="InterPro" id="IPR036285">
    <property type="entry name" value="PRP4-like_sf"/>
</dbReference>
<dbReference type="InterPro" id="IPR012677">
    <property type="entry name" value="Nucleotide-bd_a/b_plait_sf"/>
</dbReference>
<dbReference type="InterPro" id="IPR011990">
    <property type="entry name" value="TPR-like_helical_dom_sf"/>
</dbReference>
<dbReference type="InterPro" id="IPR039979">
    <property type="entry name" value="PRPF18"/>
</dbReference>
<accession>A0AAD4N7U8</accession>
<feature type="region of interest" description="Disordered" evidence="11">
    <location>
        <begin position="814"/>
        <end position="889"/>
    </location>
</feature>
<dbReference type="GO" id="GO:0000350">
    <property type="term" value="P:generation of catalytic spliceosome for second transesterification step"/>
    <property type="evidence" value="ECO:0007669"/>
    <property type="project" value="TreeGrafter"/>
</dbReference>
<dbReference type="Gene3D" id="1.25.40.10">
    <property type="entry name" value="Tetratricopeptide repeat domain"/>
    <property type="match status" value="2"/>
</dbReference>
<keyword evidence="6" id="KW-0677">Repeat</keyword>
<keyword evidence="7" id="KW-0508">mRNA splicing</keyword>
<evidence type="ECO:0000313" key="14">
    <source>
        <dbReference type="Proteomes" id="UP001201812"/>
    </source>
</evidence>
<evidence type="ECO:0000256" key="11">
    <source>
        <dbReference type="SAM" id="MobiDB-lite"/>
    </source>
</evidence>
<keyword evidence="10" id="KW-0694">RNA-binding</keyword>
<name>A0AAD4N7U8_9BILA</name>
<evidence type="ECO:0000256" key="10">
    <source>
        <dbReference type="PROSITE-ProRule" id="PRU00176"/>
    </source>
</evidence>
<gene>
    <name evidence="13" type="ORF">DdX_07860</name>
</gene>
<dbReference type="Gene3D" id="1.20.940.10">
    <property type="entry name" value="Functional domain of the splicing factor Prp18"/>
    <property type="match status" value="1"/>
</dbReference>
<dbReference type="InterPro" id="IPR035979">
    <property type="entry name" value="RBD_domain_sf"/>
</dbReference>
<dbReference type="PROSITE" id="PS50102">
    <property type="entry name" value="RRM"/>
    <property type="match status" value="1"/>
</dbReference>
<dbReference type="SMART" id="SM00360">
    <property type="entry name" value="RRM"/>
    <property type="match status" value="1"/>
</dbReference>
<evidence type="ECO:0000256" key="5">
    <source>
        <dbReference type="ARBA" id="ARBA00022728"/>
    </source>
</evidence>
<keyword evidence="4" id="KW-0507">mRNA processing</keyword>
<feature type="domain" description="RRM" evidence="12">
    <location>
        <begin position="944"/>
        <end position="1020"/>
    </location>
</feature>
<dbReference type="Pfam" id="PF08799">
    <property type="entry name" value="PRP4"/>
    <property type="match status" value="1"/>
</dbReference>
<dbReference type="InterPro" id="IPR003107">
    <property type="entry name" value="HAT"/>
</dbReference>
<dbReference type="SUPFAM" id="SSF158230">
    <property type="entry name" value="PRP4-like"/>
    <property type="match status" value="1"/>
</dbReference>
<dbReference type="Pfam" id="PF02840">
    <property type="entry name" value="Prp18"/>
    <property type="match status" value="1"/>
</dbReference>
<evidence type="ECO:0000256" key="7">
    <source>
        <dbReference type="ARBA" id="ARBA00023187"/>
    </source>
</evidence>
<dbReference type="SMART" id="SM00500">
    <property type="entry name" value="SFM"/>
    <property type="match status" value="1"/>
</dbReference>
<dbReference type="InterPro" id="IPR004098">
    <property type="entry name" value="Prp18"/>
</dbReference>
<proteinExistence type="inferred from homology"/>
<comment type="caution">
    <text evidence="13">The sequence shown here is derived from an EMBL/GenBank/DDBJ whole genome shotgun (WGS) entry which is preliminary data.</text>
</comment>
<evidence type="ECO:0000256" key="3">
    <source>
        <dbReference type="ARBA" id="ARBA00018242"/>
    </source>
</evidence>
<dbReference type="SUPFAM" id="SSF48452">
    <property type="entry name" value="TPR-like"/>
    <property type="match status" value="1"/>
</dbReference>
<dbReference type="Pfam" id="PF05843">
    <property type="entry name" value="Suf"/>
    <property type="match status" value="1"/>
</dbReference>
<dbReference type="PANTHER" id="PTHR13007">
    <property type="entry name" value="PRE-MRNA SPLICING FACTOR-RELATED"/>
    <property type="match status" value="1"/>
</dbReference>
<evidence type="ECO:0000256" key="9">
    <source>
        <dbReference type="ARBA" id="ARBA00031388"/>
    </source>
</evidence>
<dbReference type="AlphaFoldDB" id="A0AAD4N7U8"/>
<comment type="similarity">
    <text evidence="2">Belongs to the PRP18 family.</text>
</comment>
<evidence type="ECO:0000256" key="1">
    <source>
        <dbReference type="ARBA" id="ARBA00004123"/>
    </source>
</evidence>
<keyword evidence="8" id="KW-0539">Nucleus</keyword>
<dbReference type="InterPro" id="IPR014906">
    <property type="entry name" value="PRP4-like"/>
</dbReference>
<feature type="compositionally biased region" description="Polar residues" evidence="11">
    <location>
        <begin position="879"/>
        <end position="889"/>
    </location>
</feature>
<dbReference type="SUPFAM" id="SSF47938">
    <property type="entry name" value="Functional domain of the splicing factor Prp18"/>
    <property type="match status" value="1"/>
</dbReference>
<feature type="compositionally biased region" description="Basic and acidic residues" evidence="11">
    <location>
        <begin position="841"/>
        <end position="851"/>
    </location>
</feature>
<dbReference type="GO" id="GO:0071021">
    <property type="term" value="C:U2-type post-spliceosomal complex"/>
    <property type="evidence" value="ECO:0007669"/>
    <property type="project" value="TreeGrafter"/>
</dbReference>
<evidence type="ECO:0000256" key="6">
    <source>
        <dbReference type="ARBA" id="ARBA00022737"/>
    </source>
</evidence>
<dbReference type="SUPFAM" id="SSF54928">
    <property type="entry name" value="RNA-binding domain, RBD"/>
    <property type="match status" value="1"/>
</dbReference>
<evidence type="ECO:0000259" key="12">
    <source>
        <dbReference type="PROSITE" id="PS50102"/>
    </source>
</evidence>
<dbReference type="PANTHER" id="PTHR13007:SF19">
    <property type="entry name" value="PRE-MRNA-SPLICING FACTOR 18"/>
    <property type="match status" value="1"/>
</dbReference>
<protein>
    <recommendedName>
        <fullName evidence="3">Pre-mRNA-splicing factor 18</fullName>
    </recommendedName>
    <alternativeName>
        <fullName evidence="9">PRP18 homolog</fullName>
    </alternativeName>
</protein>
<evidence type="ECO:0000256" key="4">
    <source>
        <dbReference type="ARBA" id="ARBA00022664"/>
    </source>
</evidence>
<dbReference type="EMBL" id="JAKKPZ010000011">
    <property type="protein sequence ID" value="KAI1715542.1"/>
    <property type="molecule type" value="Genomic_DNA"/>
</dbReference>
<sequence>MDILKQVIAQKRKQVEDIVIDNNGSKVIRTADLFKKEKEYYLNRQKELDKKYQADKQSCNGSKFSDELVTPETNMEVARAEVIKRLRSRGAPILLFGETEKEALLRLRKIELEQPELKEGWKNDFQTALNDVDNELVDEVVKGNKNEAGKHDVLTPEADATWDQITQRAPLLGEGENPNRDCDIIREFLVYLLKRWGRELNAREEAVKRSPQGKLEAGTHKQTMECIRPLVTSLEKYTCNSDIRIHLIHICRLCIIERDYIRANNAYMQMSIGNAPWPVGVTRSGIHQRPGSSKAYVSNIAHVLNDETQRRYIHAVKRLMTKCQYYFPADPSKCVEFLIMKMDVDGAVDEYIPESYQEFMEKIECLRQAGNVEEANKTREEFSNQFPLLPSVWSEWIDFAIETGASQQEIDSLFERALKDFHSDDICAKYIAWSCGIDLDFAREKLERVVSVIGLRPDAAHIAWESYLDILEAQYAMLADLDDDDPRKSAAAAQLKNLFNRSLRIPHCRLLQIYERYLEFIGEGNEQAETKTNYEDASKNYKEIEVFENNLTTSGDPVSAFAGYIQYEIDGGNPARIQMIFERAVTQFPFSADLWLQYAGWADGSLKISQLILPIYDRACKLCCDYSPIWQQSLLALERSGAPYENFSELWENAKAAIQSEDESVSVYRTYIYLTHRYLVKTGSTDFSKVERLFKEAFKFVKEQFSGRSESTIQFRKCFAYYLYTKSKKPGEARSVWNDILSSGCGNTAAAWLEHVQMERHFGDLVHTRRLLYIAVNSVTDKPFDVFAALVQFEREEGTLEELDKAVEKVNAQAKRISDRQQAKDQVNSSIEKNKQKATKRPAEVKYEPAPRKKFTNEQGNGNEPVFKKPKDPMPSRAPRSTGTSNQQTIKTEISNTDEVNVAAAGSSAIKKLSIQSDEPMETQSSTGAETSYGFKYNAGLEKNKVFVRNVDFGCSEEELQEFFSKYGQVKSTRIVKFKSGAPKGVAYVEFDDEQSAKTALLANDEKIHGRKVKVFISNPPPKDDTKKPQTFDKKSTTVPRAKLTMVPRSISKVAVANNSQNGQEGTK</sequence>
<dbReference type="GO" id="GO:0005682">
    <property type="term" value="C:U5 snRNP"/>
    <property type="evidence" value="ECO:0007669"/>
    <property type="project" value="TreeGrafter"/>
</dbReference>